<reference evidence="2 3" key="1">
    <citation type="journal article" date="2021" name="Elife">
        <title>Chloroplast acquisition without the gene transfer in kleptoplastic sea slugs, Plakobranchus ocellatus.</title>
        <authorList>
            <person name="Maeda T."/>
            <person name="Takahashi S."/>
            <person name="Yoshida T."/>
            <person name="Shimamura S."/>
            <person name="Takaki Y."/>
            <person name="Nagai Y."/>
            <person name="Toyoda A."/>
            <person name="Suzuki Y."/>
            <person name="Arimoto A."/>
            <person name="Ishii H."/>
            <person name="Satoh N."/>
            <person name="Nishiyama T."/>
            <person name="Hasebe M."/>
            <person name="Maruyama T."/>
            <person name="Minagawa J."/>
            <person name="Obokata J."/>
            <person name="Shigenobu S."/>
        </authorList>
    </citation>
    <scope>NUCLEOTIDE SEQUENCE [LARGE SCALE GENOMIC DNA]</scope>
</reference>
<accession>A0AAV4ACN0</accession>
<organism evidence="2 3">
    <name type="scientific">Plakobranchus ocellatus</name>
    <dbReference type="NCBI Taxonomy" id="259542"/>
    <lineage>
        <taxon>Eukaryota</taxon>
        <taxon>Metazoa</taxon>
        <taxon>Spiralia</taxon>
        <taxon>Lophotrochozoa</taxon>
        <taxon>Mollusca</taxon>
        <taxon>Gastropoda</taxon>
        <taxon>Heterobranchia</taxon>
        <taxon>Euthyneura</taxon>
        <taxon>Panpulmonata</taxon>
        <taxon>Sacoglossa</taxon>
        <taxon>Placobranchoidea</taxon>
        <taxon>Plakobranchidae</taxon>
        <taxon>Plakobranchus</taxon>
    </lineage>
</organism>
<dbReference type="PANTHER" id="PTHR34415">
    <property type="entry name" value="INTEGRASE CATALYTIC DOMAIN-CONTAINING PROTEIN"/>
    <property type="match status" value="1"/>
</dbReference>
<evidence type="ECO:0000313" key="2">
    <source>
        <dbReference type="EMBL" id="GFO04605.1"/>
    </source>
</evidence>
<keyword evidence="3" id="KW-1185">Reference proteome</keyword>
<proteinExistence type="predicted"/>
<dbReference type="AlphaFoldDB" id="A0AAV4ACN0"/>
<dbReference type="InterPro" id="IPR057191">
    <property type="entry name" value="DUF7869"/>
</dbReference>
<comment type="caution">
    <text evidence="2">The sequence shown here is derived from an EMBL/GenBank/DDBJ whole genome shotgun (WGS) entry which is preliminary data.</text>
</comment>
<feature type="domain" description="DUF7869" evidence="1">
    <location>
        <begin position="118"/>
        <end position="207"/>
    </location>
</feature>
<dbReference type="EMBL" id="BLXT01003739">
    <property type="protein sequence ID" value="GFO04605.1"/>
    <property type="molecule type" value="Genomic_DNA"/>
</dbReference>
<dbReference type="Pfam" id="PF25273">
    <property type="entry name" value="DUF7869"/>
    <property type="match status" value="1"/>
</dbReference>
<protein>
    <recommendedName>
        <fullName evidence="1">DUF7869 domain-containing protein</fullName>
    </recommendedName>
</protein>
<name>A0AAV4ACN0_9GAST</name>
<evidence type="ECO:0000313" key="3">
    <source>
        <dbReference type="Proteomes" id="UP000735302"/>
    </source>
</evidence>
<sequence length="446" mass="51134">MADRGGARVSTCTRIIRHWGGGVKDAKKSCMHFSEERDSLVGHFNSLSSKDAQDSLLAALINVGRVEPKLPIPGVVEEAQNPHDHSYKYHVKVVRSGNAVFIQVCIKAFLYTYDETLANKKSNDEISMISHFIDSYLNPDATELLLFCDSCTGQNKNWTMFRYICHLVHIKKRFTKVMMTFPIKGHSYMECDKDIGLFNQQFRAEVPSYWDQHFEKAQRSPHPSTVIQCDSALFRNLSHHLDPLFLAKCPVASRPFREIKYLKESLSLMKFRESWNGPFVDCVIMKRAKKTKKKPTPNALKKSYVGRLPISEEKFKDLQALRRFCAAAAKHFFDILPHGRGITDDHDEEGAVPLSSLLPGRKRVQICNVSIVVEKSLQHQQDLHHVFIDFKKAFDRVWREALWSTMRNYNINSNLISVKENLYNKATSAVFCNSNIGDWFRTTVGV</sequence>
<dbReference type="Proteomes" id="UP000735302">
    <property type="component" value="Unassembled WGS sequence"/>
</dbReference>
<gene>
    <name evidence="2" type="ORF">PoB_003111000</name>
</gene>
<dbReference type="PANTHER" id="PTHR34415:SF1">
    <property type="entry name" value="INTEGRASE CATALYTIC DOMAIN-CONTAINING PROTEIN"/>
    <property type="match status" value="1"/>
</dbReference>
<evidence type="ECO:0000259" key="1">
    <source>
        <dbReference type="Pfam" id="PF25273"/>
    </source>
</evidence>